<feature type="region of interest" description="Disordered" evidence="2">
    <location>
        <begin position="1100"/>
        <end position="1143"/>
    </location>
</feature>
<dbReference type="EMBL" id="NYMT01000003">
    <property type="protein sequence ID" value="PKC48861.1"/>
    <property type="molecule type" value="Genomic_DNA"/>
</dbReference>
<dbReference type="InterPro" id="IPR026737">
    <property type="entry name" value="GOLGA6L"/>
</dbReference>
<name>A0A2I0BZX5_PLAFO</name>
<reference evidence="3 4" key="1">
    <citation type="submission" date="2017-11" db="EMBL/GenBank/DDBJ databases">
        <title>Plasmodium falciparum NF54 genome assembly.</title>
        <authorList>
            <person name="Bryant J.M."/>
            <person name="Baumgarten S."/>
            <person name="Scheidig-Benatar C."/>
            <person name="Scherf A."/>
        </authorList>
    </citation>
    <scope>NUCLEOTIDE SEQUENCE [LARGE SCALE GENOMIC DNA]</scope>
    <source>
        <strain evidence="3">NF54</strain>
    </source>
</reference>
<accession>A0A2I0BZX5</accession>
<comment type="caution">
    <text evidence="3">The sequence shown here is derived from an EMBL/GenBank/DDBJ whole genome shotgun (WGS) entry which is preliminary data.</text>
</comment>
<dbReference type="PANTHER" id="PTHR23143:SF23">
    <property type="entry name" value="ZINC FINGER PROTEIN 729-LIKE"/>
    <property type="match status" value="1"/>
</dbReference>
<sequence>MNTFGSNFKEEREKRRNKKYYTNKNNDFNNLGKNNKVNIKNIKTLYNIFSYVEKENTQENDNILFDKYQVNSHINESSNIKQTKICNKSKCNYDQSYADSYDFYHTDNIKKNNKNQNVNMKENYSLHTLNKHHIHIHDNKNNEEYNILNIHLQNEEIEKKKKNYTTHCNIKDNLFNLENKNIHNKIQEEKFHNLIDIQNTDDNKEFIYKKKSNNNNNNNNNSNESKINNPEDVSVQTHAHKKQKESSFINGTNENLINWSNETNNIKSPNNINHVYNIYDINNVDNISNNNNLNNSLDILLNLDFNYNEQNKHINKYNDYINNNTTNENDTYSIFSSLEKKNEQMEKINHDIFSCNMLQNENNIIQKNVIDHHDLHNSSNYIKINDNNIHTVPYNNINLINEDIFFTKNGTEIKNMSINENHSIQKNENNNSTNHSNNINLCTHKDILHKHTTQNEVYKNEMYDFLNLQMNEENISHNNTYTYEHNQNLNIERFQDNTFISYEKEKEKEKEIILTDKKSFENKSNQINSDILHFNLKDWEDIYNGKKDPKGEYILDVKMASQNVKMASQNVKMDNQNVKMASQNVKMSSQNVKMSSQNVKMSSQNVKMSSQNVKMSSQNVKMSSQNVKMSSQNVKMSSQNVKMSSQNVKMSSQNVKMSSQNVKMSSQNVKMSSQNVKMSSQNVKMSSQNVKMSSQNVKMSSQNVKMSSQNIQMNSHNVHTFSDHVQMDKHSIAIINDNIDLINDNVGTSCDNVQFPIEKNDRVKDKFYENCDELFYENIQNVDQNIYRKDFFFFNDYNNDHEIYCENFSRSIYEKSLRNEKEEKIKNDKLIELSDDIYSLKESYEGSEGVVIHKNKIKSDDDTFSLGMNENNCYIISKSNNMEEVEAKTDLSYDMKEYFIFEKNENFYGEKIYVPYDIQNNISSDCANISSEKNIMPQENINVICDKSNNIFMNGQYNNHMIHKKDDDIGIHCMNYFIEKKKQPQIINDNENNSFFEIIEEIENISKDIIGNNINDENNYLEFSKDIINEIKEDDMKKCNVHDHFKDLENEQVGNIQMNSNTIVNNNIINNNIINNNIINNNIITSDTLDTKKDTLDMYNKNKNLDDQTNNQMDNQKDDQTNNQMDNQNDDQTNNQKNNQINNQTNNQMDEQMEHVNRPKDNSQNMHTQICKETNESHYTLLNYFEIENKKRKIQKENQKDPFNLSIRYDTYNEYDLKCYDDIYNILMKKNYLDIFPIFEENKKNNFHHMNIKDFQIFLRKEKNIMKSGFNEMYDYNDYIHFFIEDIFHMNIKDFFFFNIYIDNMNKCITKKNILINNISNSHNFINDFYQKHEKILTLDIFYKNISYSLYFLIFINLLTQLWEKLSFDIKKMNANKLLKSLIKYVNKKKIVHVLKCTYLYLYNIYEQLNKTSIDEKKKKKIIKIIKKSKSFKSIKKNIYKINNSCFHLLLFFLPLSVPPFKSKINIYEHLLTYFLKNINKMIFKYIKDDKKGSFFTKFEMQEFKKGNHRRHNNNEKKNYADDTKKGIEENNKHVQNNIYYNAKNMENYVGNENICTHQDKDQNICTGQVNVKKICTGQVNVKNICTDQEDDNLIMEKENISNFSCFLISNGDPLENVERLSIDNNGEYESSLTNEEEIKCIEEKTDSFFIKNSIEKELDRNMKYIVDNVIQNSRKNICLLKIKSLEELFLYCFEINKNDYMCINNLTNAIRYIKVTDKIEKMEKSFESYIKRNINFYNIFFKVIIPLLNRITNIFENLETLFTLYINYNINKKKKKLFYFYDPWLYGYDSFLSFIQLDDKKNVNENNKDLFYKKKKNYINEGKEYNNKDESGQNSENDLYLYDMVIENIDDFLTYFRGLDKIFISKNIFDTLDNIYSIKNTSHLLSIIKNNKAKIKIRTKNKEKINQGLNKLNMRIYYSHILNLCNNESYIKINTRALKYLFFNLYFN</sequence>
<organism evidence="3 4">
    <name type="scientific">Plasmodium falciparum (isolate NF54)</name>
    <dbReference type="NCBI Taxonomy" id="5843"/>
    <lineage>
        <taxon>Eukaryota</taxon>
        <taxon>Sar</taxon>
        <taxon>Alveolata</taxon>
        <taxon>Apicomplexa</taxon>
        <taxon>Aconoidasida</taxon>
        <taxon>Haemosporida</taxon>
        <taxon>Plasmodiidae</taxon>
        <taxon>Plasmodium</taxon>
        <taxon>Plasmodium (Laverania)</taxon>
    </lineage>
</organism>
<evidence type="ECO:0000313" key="4">
    <source>
        <dbReference type="Proteomes" id="UP000232684"/>
    </source>
</evidence>
<evidence type="ECO:0000256" key="1">
    <source>
        <dbReference type="ARBA" id="ARBA00008368"/>
    </source>
</evidence>
<dbReference type="PANTHER" id="PTHR23143">
    <property type="entry name" value="TRICHOHYALIN-RELATED"/>
    <property type="match status" value="1"/>
</dbReference>
<comment type="similarity">
    <text evidence="1">Belongs to the GOLGA6 family.</text>
</comment>
<evidence type="ECO:0000256" key="2">
    <source>
        <dbReference type="SAM" id="MobiDB-lite"/>
    </source>
</evidence>
<evidence type="ECO:0000313" key="3">
    <source>
        <dbReference type="EMBL" id="PKC48861.1"/>
    </source>
</evidence>
<feature type="compositionally biased region" description="Low complexity" evidence="2">
    <location>
        <begin position="1121"/>
        <end position="1143"/>
    </location>
</feature>
<proteinExistence type="inferred from homology"/>
<feature type="compositionally biased region" description="Low complexity" evidence="2">
    <location>
        <begin position="213"/>
        <end position="228"/>
    </location>
</feature>
<gene>
    <name evidence="3" type="ORF">CK202_1534</name>
</gene>
<protein>
    <submittedName>
        <fullName evidence="3">Uncharacterized protein</fullName>
    </submittedName>
</protein>
<feature type="region of interest" description="Disordered" evidence="2">
    <location>
        <begin position="209"/>
        <end position="249"/>
    </location>
</feature>
<dbReference type="Proteomes" id="UP000232684">
    <property type="component" value="Unassembled WGS sequence"/>
</dbReference>